<keyword evidence="2" id="KW-1185">Reference proteome</keyword>
<dbReference type="EMBL" id="BAAAYL010000001">
    <property type="protein sequence ID" value="GAA3369429.1"/>
    <property type="molecule type" value="Genomic_DNA"/>
</dbReference>
<protein>
    <recommendedName>
        <fullName evidence="3">DDE Tnp4 domain-containing protein</fullName>
    </recommendedName>
</protein>
<sequence length="120" mass="13211">MICQWGPEMYMIGSLAASRSEQHAMRTTDSGELGTGCAFWHGIVDALAEAGITCWADKGYQGAGGTVRLPYHGRWDSLSAGQPAPFRVFGSQFARLLRDRVTPLPRGACRRRTREGTRDH</sequence>
<dbReference type="Proteomes" id="UP001499990">
    <property type="component" value="Unassembled WGS sequence"/>
</dbReference>
<comment type="caution">
    <text evidence="1">The sequence shown here is derived from an EMBL/GenBank/DDBJ whole genome shotgun (WGS) entry which is preliminary data.</text>
</comment>
<evidence type="ECO:0000313" key="1">
    <source>
        <dbReference type="EMBL" id="GAA3369429.1"/>
    </source>
</evidence>
<reference evidence="2" key="1">
    <citation type="journal article" date="2019" name="Int. J. Syst. Evol. Microbiol.">
        <title>The Global Catalogue of Microorganisms (GCM) 10K type strain sequencing project: providing services to taxonomists for standard genome sequencing and annotation.</title>
        <authorList>
            <consortium name="The Broad Institute Genomics Platform"/>
            <consortium name="The Broad Institute Genome Sequencing Center for Infectious Disease"/>
            <person name="Wu L."/>
            <person name="Ma J."/>
        </authorList>
    </citation>
    <scope>NUCLEOTIDE SEQUENCE [LARGE SCALE GENOMIC DNA]</scope>
    <source>
        <strain evidence="2">JCM 9651</strain>
    </source>
</reference>
<accession>A0ABP6S706</accession>
<name>A0ABP6S706_9ACTN</name>
<proteinExistence type="predicted"/>
<gene>
    <name evidence="1" type="ORF">GCM10020367_12100</name>
</gene>
<evidence type="ECO:0008006" key="3">
    <source>
        <dbReference type="Google" id="ProtNLM"/>
    </source>
</evidence>
<organism evidence="1 2">
    <name type="scientific">Streptomyces sannanensis</name>
    <dbReference type="NCBI Taxonomy" id="285536"/>
    <lineage>
        <taxon>Bacteria</taxon>
        <taxon>Bacillati</taxon>
        <taxon>Actinomycetota</taxon>
        <taxon>Actinomycetes</taxon>
        <taxon>Kitasatosporales</taxon>
        <taxon>Streptomycetaceae</taxon>
        <taxon>Streptomyces</taxon>
    </lineage>
</organism>
<evidence type="ECO:0000313" key="2">
    <source>
        <dbReference type="Proteomes" id="UP001499990"/>
    </source>
</evidence>